<reference evidence="5 6" key="1">
    <citation type="journal article" date="2013" name="PLoS ONE">
        <title>Bacterial endosymbiosis in a chordate host: long-term co-evolution and conservation of secondary metabolism.</title>
        <authorList>
            <person name="Kwan J.C."/>
            <person name="Schmidt E.W."/>
        </authorList>
    </citation>
    <scope>NUCLEOTIDE SEQUENCE [LARGE SCALE GENOMIC DNA]</scope>
    <source>
        <strain evidence="6">faulkneri L5</strain>
    </source>
</reference>
<dbReference type="NCBIfam" id="NF001938">
    <property type="entry name" value="PRK00714.1-5"/>
    <property type="match status" value="1"/>
</dbReference>
<dbReference type="InterPro" id="IPR020476">
    <property type="entry name" value="Nudix_hydrolase"/>
</dbReference>
<gene>
    <name evidence="3 5" type="primary">rppH</name>
    <name evidence="3" type="synonym">nudH</name>
    <name evidence="5" type="ORF">P856_388</name>
</gene>
<dbReference type="GO" id="GO:0006753">
    <property type="term" value="P:nucleoside phosphate metabolic process"/>
    <property type="evidence" value="ECO:0007669"/>
    <property type="project" value="TreeGrafter"/>
</dbReference>
<dbReference type="CDD" id="cd03671">
    <property type="entry name" value="NUDIX_Ap4A_hydrolase_plant_like"/>
    <property type="match status" value="1"/>
</dbReference>
<dbReference type="Gene3D" id="3.90.79.10">
    <property type="entry name" value="Nucleoside Triphosphate Pyrophosphohydrolase"/>
    <property type="match status" value="1"/>
</dbReference>
<dbReference type="OrthoDB" id="9816040at2"/>
<accession>V9TRS3</accession>
<dbReference type="GO" id="GO:0019693">
    <property type="term" value="P:ribose phosphate metabolic process"/>
    <property type="evidence" value="ECO:0007669"/>
    <property type="project" value="TreeGrafter"/>
</dbReference>
<dbReference type="AlphaFoldDB" id="V9TRS3"/>
<evidence type="ECO:0000313" key="5">
    <source>
        <dbReference type="EMBL" id="AHC73609.1"/>
    </source>
</evidence>
<evidence type="ECO:0000256" key="3">
    <source>
        <dbReference type="HAMAP-Rule" id="MF_00298"/>
    </source>
</evidence>
<dbReference type="KEGG" id="efk:P856_388"/>
<keyword evidence="6" id="KW-1185">Reference proteome</keyword>
<dbReference type="HOGENOM" id="CLU_087195_3_0_5"/>
<feature type="domain" description="Nudix hydrolase" evidence="4">
    <location>
        <begin position="8"/>
        <end position="148"/>
    </location>
</feature>
<proteinExistence type="inferred from homology"/>
<dbReference type="PATRIC" id="fig|1401328.3.peg.380"/>
<comment type="cofactor">
    <cofactor evidence="1">
        <name>Mn(2+)</name>
        <dbReference type="ChEBI" id="CHEBI:29035"/>
    </cofactor>
</comment>
<sequence>MLEKTDLGFRLCVGIVLFNDKKKIFLGKRINIDNAWQMPQGGIDKGETPYQAGLRELEEEIGTNQVEIVAETASWITYEFPANLTSTIRKKWRGQTQKWLACKFTGTTFDINLQTEYPEFDDWQWVDINCVTELIVPFKRTAYRQVMNELTPVIYHTSFTEG</sequence>
<name>V9TRS3_9PROT</name>
<dbReference type="EC" id="3.6.1.-" evidence="3"/>
<dbReference type="GO" id="GO:0008893">
    <property type="term" value="F:guanosine-3',5'-bis(diphosphate) 3'-diphosphatase activity"/>
    <property type="evidence" value="ECO:0007669"/>
    <property type="project" value="TreeGrafter"/>
</dbReference>
<keyword evidence="2 3" id="KW-0378">Hydrolase</keyword>
<dbReference type="InterPro" id="IPR000086">
    <property type="entry name" value="NUDIX_hydrolase_dom"/>
</dbReference>
<dbReference type="NCBIfam" id="NF001936">
    <property type="entry name" value="PRK00714.1-3"/>
    <property type="match status" value="1"/>
</dbReference>
<dbReference type="PANTHER" id="PTHR11839">
    <property type="entry name" value="UDP/ADP-SUGAR PYROPHOSPHATASE"/>
    <property type="match status" value="1"/>
</dbReference>
<comment type="similarity">
    <text evidence="3">Belongs to the Nudix hydrolase family. RppH subfamily.</text>
</comment>
<dbReference type="Proteomes" id="UP000018700">
    <property type="component" value="Chromosome"/>
</dbReference>
<organism evidence="5 6">
    <name type="scientific">Candidatus Endolissoclinum faulkneri L5</name>
    <dbReference type="NCBI Taxonomy" id="1401328"/>
    <lineage>
        <taxon>Bacteria</taxon>
        <taxon>Pseudomonadati</taxon>
        <taxon>Pseudomonadota</taxon>
        <taxon>Alphaproteobacteria</taxon>
        <taxon>Rhodospirillales</taxon>
        <taxon>Rhodospirillaceae</taxon>
        <taxon>Candidatus Endolissoclinum</taxon>
    </lineage>
</organism>
<evidence type="ECO:0000259" key="4">
    <source>
        <dbReference type="PROSITE" id="PS51462"/>
    </source>
</evidence>
<dbReference type="Pfam" id="PF00293">
    <property type="entry name" value="NUDIX"/>
    <property type="match status" value="1"/>
</dbReference>
<dbReference type="GO" id="GO:0034432">
    <property type="term" value="F:bis(5'-adenosyl)-pentaphosphatase activity"/>
    <property type="evidence" value="ECO:0007669"/>
    <property type="project" value="TreeGrafter"/>
</dbReference>
<dbReference type="HAMAP" id="MF_00298">
    <property type="entry name" value="Nudix_RppH"/>
    <property type="match status" value="1"/>
</dbReference>
<evidence type="ECO:0000313" key="6">
    <source>
        <dbReference type="Proteomes" id="UP000018700"/>
    </source>
</evidence>
<evidence type="ECO:0000256" key="2">
    <source>
        <dbReference type="ARBA" id="ARBA00022801"/>
    </source>
</evidence>
<dbReference type="PROSITE" id="PS51462">
    <property type="entry name" value="NUDIX"/>
    <property type="match status" value="1"/>
</dbReference>
<protein>
    <recommendedName>
        <fullName evidence="3">RNA pyrophosphohydrolase</fullName>
        <ecNumber evidence="3">3.6.1.-</ecNumber>
    </recommendedName>
    <alternativeName>
        <fullName evidence="3">(Di)nucleoside polyphosphate hydrolase</fullName>
    </alternativeName>
</protein>
<comment type="cofactor">
    <cofactor evidence="3">
        <name>a divalent metal cation</name>
        <dbReference type="ChEBI" id="CHEBI:60240"/>
    </cofactor>
</comment>
<dbReference type="InterPro" id="IPR022927">
    <property type="entry name" value="RppH"/>
</dbReference>
<dbReference type="InterPro" id="IPR015797">
    <property type="entry name" value="NUDIX_hydrolase-like_dom_sf"/>
</dbReference>
<dbReference type="NCBIfam" id="NF001937">
    <property type="entry name" value="PRK00714.1-4"/>
    <property type="match status" value="1"/>
</dbReference>
<dbReference type="STRING" id="1401328.P856_388"/>
<dbReference type="PANTHER" id="PTHR11839:SF22">
    <property type="entry name" value="NUDIX HYDROLASE 26, CHLOROPLASTIC"/>
    <property type="match status" value="1"/>
</dbReference>
<feature type="short sequence motif" description="Nudix box" evidence="3">
    <location>
        <begin position="41"/>
        <end position="62"/>
    </location>
</feature>
<evidence type="ECO:0000256" key="1">
    <source>
        <dbReference type="ARBA" id="ARBA00001936"/>
    </source>
</evidence>
<dbReference type="EMBL" id="CP006745">
    <property type="protein sequence ID" value="AHC73609.1"/>
    <property type="molecule type" value="Genomic_DNA"/>
</dbReference>
<dbReference type="RefSeq" id="WP_025300489.1">
    <property type="nucleotide sequence ID" value="NZ_CP006745.1"/>
</dbReference>
<comment type="function">
    <text evidence="3">Accelerates the degradation of transcripts by removing pyrophosphate from the 5'-end of triphosphorylated RNA, leading to a more labile monophosphorylated state that can stimulate subsequent ribonuclease cleavage.</text>
</comment>
<dbReference type="eggNOG" id="COG1051">
    <property type="taxonomic scope" value="Bacteria"/>
</dbReference>
<dbReference type="PRINTS" id="PR00502">
    <property type="entry name" value="NUDIXFAMILY"/>
</dbReference>
<dbReference type="SUPFAM" id="SSF55811">
    <property type="entry name" value="Nudix"/>
    <property type="match status" value="1"/>
</dbReference>